<sequence>MEVILVSLVDALHGAEVVLESSLPNVEAFDTTALVEEGSSSTSPSFLLVLEFSIPRSSVSGENDDEEEEKATLSPYSSRSVDKWVPPNDSASQ</sequence>
<proteinExistence type="predicted"/>
<reference evidence="2" key="1">
    <citation type="journal article" date="2005" name="PLoS Biol.">
        <title>The genomes of Oryza sativa: a history of duplications.</title>
        <authorList>
            <person name="Yu J."/>
            <person name="Wang J."/>
            <person name="Lin W."/>
            <person name="Li S."/>
            <person name="Li H."/>
            <person name="Zhou J."/>
            <person name="Ni P."/>
            <person name="Dong W."/>
            <person name="Hu S."/>
            <person name="Zeng C."/>
            <person name="Zhang J."/>
            <person name="Zhang Y."/>
            <person name="Li R."/>
            <person name="Xu Z."/>
            <person name="Li S."/>
            <person name="Li X."/>
            <person name="Zheng H."/>
            <person name="Cong L."/>
            <person name="Lin L."/>
            <person name="Yin J."/>
            <person name="Geng J."/>
            <person name="Li G."/>
            <person name="Shi J."/>
            <person name="Liu J."/>
            <person name="Lv H."/>
            <person name="Li J."/>
            <person name="Wang J."/>
            <person name="Deng Y."/>
            <person name="Ran L."/>
            <person name="Shi X."/>
            <person name="Wang X."/>
            <person name="Wu Q."/>
            <person name="Li C."/>
            <person name="Ren X."/>
            <person name="Wang J."/>
            <person name="Wang X."/>
            <person name="Li D."/>
            <person name="Liu D."/>
            <person name="Zhang X."/>
            <person name="Ji Z."/>
            <person name="Zhao W."/>
            <person name="Sun Y."/>
            <person name="Zhang Z."/>
            <person name="Bao J."/>
            <person name="Han Y."/>
            <person name="Dong L."/>
            <person name="Ji J."/>
            <person name="Chen P."/>
            <person name="Wu S."/>
            <person name="Liu J."/>
            <person name="Xiao Y."/>
            <person name="Bu D."/>
            <person name="Tan J."/>
            <person name="Yang L."/>
            <person name="Ye C."/>
            <person name="Zhang J."/>
            <person name="Xu J."/>
            <person name="Zhou Y."/>
            <person name="Yu Y."/>
            <person name="Zhang B."/>
            <person name="Zhuang S."/>
            <person name="Wei H."/>
            <person name="Liu B."/>
            <person name="Lei M."/>
            <person name="Yu H."/>
            <person name="Li Y."/>
            <person name="Xu H."/>
            <person name="Wei S."/>
            <person name="He X."/>
            <person name="Fang L."/>
            <person name="Zhang Z."/>
            <person name="Zhang Y."/>
            <person name="Huang X."/>
            <person name="Su Z."/>
            <person name="Tong W."/>
            <person name="Li J."/>
            <person name="Tong Z."/>
            <person name="Li S."/>
            <person name="Ye J."/>
            <person name="Wang L."/>
            <person name="Fang L."/>
            <person name="Lei T."/>
            <person name="Chen C."/>
            <person name="Chen H."/>
            <person name="Xu Z."/>
            <person name="Li H."/>
            <person name="Huang H."/>
            <person name="Zhang F."/>
            <person name="Xu H."/>
            <person name="Li N."/>
            <person name="Zhao C."/>
            <person name="Li S."/>
            <person name="Dong L."/>
            <person name="Huang Y."/>
            <person name="Li L."/>
            <person name="Xi Y."/>
            <person name="Qi Q."/>
            <person name="Li W."/>
            <person name="Zhang B."/>
            <person name="Hu W."/>
            <person name="Zhang Y."/>
            <person name="Tian X."/>
            <person name="Jiao Y."/>
            <person name="Liang X."/>
            <person name="Jin J."/>
            <person name="Gao L."/>
            <person name="Zheng W."/>
            <person name="Hao B."/>
            <person name="Liu S."/>
            <person name="Wang W."/>
            <person name="Yuan L."/>
            <person name="Cao M."/>
            <person name="McDermott J."/>
            <person name="Samudrala R."/>
            <person name="Wang J."/>
            <person name="Wong G.K."/>
            <person name="Yang H."/>
        </authorList>
    </citation>
    <scope>NUCLEOTIDE SEQUENCE [LARGE SCALE GENOMIC DNA]</scope>
</reference>
<accession>A0A8J8YDV2</accession>
<name>A0A8J8YDV2_ORYSJ</name>
<organism evidence="2">
    <name type="scientific">Oryza sativa subsp. japonica</name>
    <name type="common">Rice</name>
    <dbReference type="NCBI Taxonomy" id="39947"/>
    <lineage>
        <taxon>Eukaryota</taxon>
        <taxon>Viridiplantae</taxon>
        <taxon>Streptophyta</taxon>
        <taxon>Embryophyta</taxon>
        <taxon>Tracheophyta</taxon>
        <taxon>Spermatophyta</taxon>
        <taxon>Magnoliopsida</taxon>
        <taxon>Liliopsida</taxon>
        <taxon>Poales</taxon>
        <taxon>Poaceae</taxon>
        <taxon>BOP clade</taxon>
        <taxon>Oryzoideae</taxon>
        <taxon>Oryzeae</taxon>
        <taxon>Oryzinae</taxon>
        <taxon>Oryza</taxon>
        <taxon>Oryza sativa</taxon>
    </lineage>
</organism>
<dbReference type="AlphaFoldDB" id="A0A8J8YDV2"/>
<feature type="region of interest" description="Disordered" evidence="1">
    <location>
        <begin position="57"/>
        <end position="93"/>
    </location>
</feature>
<evidence type="ECO:0000313" key="2">
    <source>
        <dbReference type="EMBL" id="EEE52329.1"/>
    </source>
</evidence>
<gene>
    <name evidence="2" type="ORF">OsJ_34358</name>
</gene>
<dbReference type="Proteomes" id="UP000007752">
    <property type="component" value="Chromosome 11"/>
</dbReference>
<reference evidence="2" key="2">
    <citation type="submission" date="2008-12" db="EMBL/GenBank/DDBJ databases">
        <title>Improved gene annotation of the rice (Oryza sativa) genomes.</title>
        <authorList>
            <person name="Wang J."/>
            <person name="Li R."/>
            <person name="Fan W."/>
            <person name="Huang Q."/>
            <person name="Zhang J."/>
            <person name="Zhou Y."/>
            <person name="Hu Y."/>
            <person name="Zi S."/>
            <person name="Li J."/>
            <person name="Ni P."/>
            <person name="Zheng H."/>
            <person name="Zhang Y."/>
            <person name="Zhao M."/>
            <person name="Hao Q."/>
            <person name="McDermott J."/>
            <person name="Samudrala R."/>
            <person name="Kristiansen K."/>
            <person name="Wong G.K.-S."/>
        </authorList>
    </citation>
    <scope>NUCLEOTIDE SEQUENCE</scope>
</reference>
<evidence type="ECO:0000256" key="1">
    <source>
        <dbReference type="SAM" id="MobiDB-lite"/>
    </source>
</evidence>
<dbReference type="EMBL" id="CM000148">
    <property type="protein sequence ID" value="EEE52329.1"/>
    <property type="molecule type" value="Genomic_DNA"/>
</dbReference>
<protein>
    <submittedName>
        <fullName evidence="2">Uncharacterized protein</fullName>
    </submittedName>
</protein>